<name>A0A0B9G9D4_9GAMM</name>
<dbReference type="AlphaFoldDB" id="A0A0B9G9D4"/>
<comment type="caution">
    <text evidence="2">The sequence shown here is derived from an EMBL/GenBank/DDBJ whole genome shotgun (WGS) entry which is preliminary data.</text>
</comment>
<dbReference type="PANTHER" id="PTHR30105:SF2">
    <property type="entry name" value="DIVERGENT POLYSACCHARIDE DEACETYLASE SUPERFAMILY"/>
    <property type="match status" value="1"/>
</dbReference>
<evidence type="ECO:0000256" key="1">
    <source>
        <dbReference type="SAM" id="SignalP"/>
    </source>
</evidence>
<feature type="chain" id="PRO_5002146414" description="Divergent polysaccharide deacetylase family protein" evidence="1">
    <location>
        <begin position="28"/>
        <end position="246"/>
    </location>
</feature>
<feature type="signal peptide" evidence="1">
    <location>
        <begin position="1"/>
        <end position="27"/>
    </location>
</feature>
<keyword evidence="1" id="KW-0732">Signal</keyword>
<dbReference type="SUPFAM" id="SSF88713">
    <property type="entry name" value="Glycoside hydrolase/deacetylase"/>
    <property type="match status" value="1"/>
</dbReference>
<dbReference type="GO" id="GO:0005975">
    <property type="term" value="P:carbohydrate metabolic process"/>
    <property type="evidence" value="ECO:0007669"/>
    <property type="project" value="InterPro"/>
</dbReference>
<dbReference type="PANTHER" id="PTHR30105">
    <property type="entry name" value="UNCHARACTERIZED YIBQ-RELATED"/>
    <property type="match status" value="1"/>
</dbReference>
<dbReference type="Proteomes" id="UP000031278">
    <property type="component" value="Unassembled WGS sequence"/>
</dbReference>
<gene>
    <name evidence="2" type="ORF">RJ45_02040</name>
</gene>
<evidence type="ECO:0008006" key="4">
    <source>
        <dbReference type="Google" id="ProtNLM"/>
    </source>
</evidence>
<dbReference type="RefSeq" id="WP_039457287.1">
    <property type="nucleotide sequence ID" value="NZ_JWLZ01000015.1"/>
</dbReference>
<sequence>MAKSRVLRKWALALVFASLGAPSGAFAAKLAIVIDDLGYQPMPEALSALPAQISVSILPDTPYDQATSQLAHQQRRDVLLHMPMEPLHRAPLEMATLTRQMDQQTFQRTLRSGLARVPDAIAVNNHMGSALTQNPQAMDWVMEVLSEQGLFFLDSRTTAKSVALKQAKQQNVPALRRHVFLDHLSTEKFISQQLSRAIRQAKQNGYAIAIGHPYPITLDVLSQLLPQLEAQGIQLVRLSELSRFTD</sequence>
<dbReference type="CDD" id="cd10936">
    <property type="entry name" value="CE4_DAC2"/>
    <property type="match status" value="1"/>
</dbReference>
<evidence type="ECO:0000313" key="3">
    <source>
        <dbReference type="Proteomes" id="UP000031278"/>
    </source>
</evidence>
<evidence type="ECO:0000313" key="2">
    <source>
        <dbReference type="EMBL" id="KHT65308.1"/>
    </source>
</evidence>
<protein>
    <recommendedName>
        <fullName evidence="4">Divergent polysaccharide deacetylase family protein</fullName>
    </recommendedName>
</protein>
<dbReference type="EMBL" id="JWLZ01000015">
    <property type="protein sequence ID" value="KHT65308.1"/>
    <property type="molecule type" value="Genomic_DNA"/>
</dbReference>
<proteinExistence type="predicted"/>
<dbReference type="InterPro" id="IPR011330">
    <property type="entry name" value="Glyco_hydro/deAcase_b/a-brl"/>
</dbReference>
<reference evidence="2 3" key="1">
    <citation type="submission" date="2014-12" db="EMBL/GenBank/DDBJ databases">
        <title>Genome sequencing of Photobacterium gaetbulicola AD005a.</title>
        <authorList>
            <person name="Adrian T.G.S."/>
            <person name="Chan K.G."/>
        </authorList>
    </citation>
    <scope>NUCLEOTIDE SEQUENCE [LARGE SCALE GENOMIC DNA]</scope>
    <source>
        <strain evidence="2 3">AD005a</strain>
    </source>
</reference>
<dbReference type="Gene3D" id="3.20.20.370">
    <property type="entry name" value="Glycoside hydrolase/deacetylase"/>
    <property type="match status" value="1"/>
</dbReference>
<dbReference type="InterPro" id="IPR006837">
    <property type="entry name" value="Divergent_DAC"/>
</dbReference>
<dbReference type="Pfam" id="PF04748">
    <property type="entry name" value="Polysacc_deac_2"/>
    <property type="match status" value="1"/>
</dbReference>
<organism evidence="2 3">
    <name type="scientific">Photobacterium gaetbulicola</name>
    <dbReference type="NCBI Taxonomy" id="1295392"/>
    <lineage>
        <taxon>Bacteria</taxon>
        <taxon>Pseudomonadati</taxon>
        <taxon>Pseudomonadota</taxon>
        <taxon>Gammaproteobacteria</taxon>
        <taxon>Vibrionales</taxon>
        <taxon>Vibrionaceae</taxon>
        <taxon>Photobacterium</taxon>
    </lineage>
</organism>
<accession>A0A0B9G9D4</accession>